<dbReference type="InterPro" id="IPR000266">
    <property type="entry name" value="Ribosomal_uS17"/>
</dbReference>
<dbReference type="EMBL" id="DF237521">
    <property type="protein sequence ID" value="GAQ89879.1"/>
    <property type="molecule type" value="Genomic_DNA"/>
</dbReference>
<keyword evidence="6" id="KW-0687">Ribonucleoprotein</keyword>
<evidence type="ECO:0000256" key="7">
    <source>
        <dbReference type="ARBA" id="ARBA00035251"/>
    </source>
</evidence>
<dbReference type="InterPro" id="IPR019984">
    <property type="entry name" value="Ribosomal_uS17_bact/chlr"/>
</dbReference>
<sequence length="432" mass="47222">MGAMSRFVGVVVSTKMQKSVTVKVDHFFRHPRYHRFVRASRKFMAHDELQACNEGDQVQIESSRPISKNKAWVVSEILKKERIFDTSDYAAERAAAQAVSLPLTPKPVVGFRTEFLTRGAEVQGMFWGMHWRGAVVDLGIGLPGIVRPPDNPEAADGWWKAMEGAVKGEVIKVRVEGSLDPACGLVNLSFLERLSTSEKRVEIPDAAQRDEYLRKMVAQAWREALAPPKTGPPPTPKKSDEAKVRRVSQIGRLLVGKLSEVGPDGAVVDLGQAWKGFIPAHMFSWSPPEGGSDEPSTSGREEGKNGASAERKGLTGGFDGEAPRAREELERTLYAVKLKVRVTGILPEKQQVVLSLVGRATPETRTESKMLAACNGFPWAGSDWDTTRKELLAKHRGDAAAAAAEYAGKTGVAGGREQGREGRMETESRPSL</sequence>
<dbReference type="GO" id="GO:0005840">
    <property type="term" value="C:ribosome"/>
    <property type="evidence" value="ECO:0007669"/>
    <property type="project" value="UniProtKB-KW"/>
</dbReference>
<keyword evidence="5 10" id="KW-0689">Ribosomal protein</keyword>
<keyword evidence="4" id="KW-0694">RNA-binding</keyword>
<dbReference type="SUPFAM" id="SSF50249">
    <property type="entry name" value="Nucleic acid-binding proteins"/>
    <property type="match status" value="1"/>
</dbReference>
<dbReference type="GO" id="GO:0005739">
    <property type="term" value="C:mitochondrion"/>
    <property type="evidence" value="ECO:0000318"/>
    <property type="project" value="GO_Central"/>
</dbReference>
<feature type="region of interest" description="Disordered" evidence="8">
    <location>
        <begin position="284"/>
        <end position="323"/>
    </location>
</feature>
<keyword evidence="3" id="KW-0699">rRNA-binding</keyword>
<dbReference type="GO" id="GO:0019843">
    <property type="term" value="F:rRNA binding"/>
    <property type="evidence" value="ECO:0007669"/>
    <property type="project" value="UniProtKB-KW"/>
</dbReference>
<accession>A0A1Y1IKB9</accession>
<gene>
    <name evidence="10" type="ORF">KFL_005720090</name>
</gene>
<feature type="compositionally biased region" description="Basic and acidic residues" evidence="8">
    <location>
        <begin position="299"/>
        <end position="313"/>
    </location>
</feature>
<evidence type="ECO:0000256" key="2">
    <source>
        <dbReference type="ARBA" id="ARBA00010254"/>
    </source>
</evidence>
<proteinExistence type="inferred from homology"/>
<dbReference type="PANTHER" id="PTHR10744">
    <property type="entry name" value="40S RIBOSOMAL PROTEIN S11 FAMILY MEMBER"/>
    <property type="match status" value="1"/>
</dbReference>
<protein>
    <recommendedName>
        <fullName evidence="7">Small ribosomal subunit protein uS17c</fullName>
    </recommendedName>
</protein>
<evidence type="ECO:0000256" key="1">
    <source>
        <dbReference type="ARBA" id="ARBA00002932"/>
    </source>
</evidence>
<evidence type="ECO:0000256" key="4">
    <source>
        <dbReference type="ARBA" id="ARBA00022884"/>
    </source>
</evidence>
<organism evidence="10 11">
    <name type="scientific">Klebsormidium nitens</name>
    <name type="common">Green alga</name>
    <name type="synonym">Ulothrix nitens</name>
    <dbReference type="NCBI Taxonomy" id="105231"/>
    <lineage>
        <taxon>Eukaryota</taxon>
        <taxon>Viridiplantae</taxon>
        <taxon>Streptophyta</taxon>
        <taxon>Klebsormidiophyceae</taxon>
        <taxon>Klebsormidiales</taxon>
        <taxon>Klebsormidiaceae</taxon>
        <taxon>Klebsormidium</taxon>
    </lineage>
</organism>
<dbReference type="HAMAP" id="MF_01345_B">
    <property type="entry name" value="Ribosomal_uS17_B"/>
    <property type="match status" value="1"/>
</dbReference>
<evidence type="ECO:0000256" key="3">
    <source>
        <dbReference type="ARBA" id="ARBA00022730"/>
    </source>
</evidence>
<feature type="compositionally biased region" description="Basic and acidic residues" evidence="8">
    <location>
        <begin position="417"/>
        <end position="432"/>
    </location>
</feature>
<evidence type="ECO:0000259" key="9">
    <source>
        <dbReference type="PROSITE" id="PS50126"/>
    </source>
</evidence>
<dbReference type="GO" id="GO:0003735">
    <property type="term" value="F:structural constituent of ribosome"/>
    <property type="evidence" value="ECO:0000318"/>
    <property type="project" value="GO_Central"/>
</dbReference>
<feature type="region of interest" description="Disordered" evidence="8">
    <location>
        <begin position="408"/>
        <end position="432"/>
    </location>
</feature>
<evidence type="ECO:0000256" key="5">
    <source>
        <dbReference type="ARBA" id="ARBA00022980"/>
    </source>
</evidence>
<dbReference type="OrthoDB" id="274752at2759"/>
<dbReference type="STRING" id="105231.A0A1Y1IKB9"/>
<comment type="similarity">
    <text evidence="2">Belongs to the universal ribosomal protein uS17 family.</text>
</comment>
<dbReference type="PROSITE" id="PS50126">
    <property type="entry name" value="S1"/>
    <property type="match status" value="1"/>
</dbReference>
<dbReference type="Proteomes" id="UP000054558">
    <property type="component" value="Unassembled WGS sequence"/>
</dbReference>
<dbReference type="CDD" id="cd00364">
    <property type="entry name" value="Ribosomal_uS17"/>
    <property type="match status" value="1"/>
</dbReference>
<dbReference type="GO" id="GO:1990904">
    <property type="term" value="C:ribonucleoprotein complex"/>
    <property type="evidence" value="ECO:0007669"/>
    <property type="project" value="UniProtKB-KW"/>
</dbReference>
<reference evidence="10 11" key="1">
    <citation type="journal article" date="2014" name="Nat. Commun.">
        <title>Klebsormidium flaccidum genome reveals primary factors for plant terrestrial adaptation.</title>
        <authorList>
            <person name="Hori K."/>
            <person name="Maruyama F."/>
            <person name="Fujisawa T."/>
            <person name="Togashi T."/>
            <person name="Yamamoto N."/>
            <person name="Seo M."/>
            <person name="Sato S."/>
            <person name="Yamada T."/>
            <person name="Mori H."/>
            <person name="Tajima N."/>
            <person name="Moriyama T."/>
            <person name="Ikeuchi M."/>
            <person name="Watanabe M."/>
            <person name="Wada H."/>
            <person name="Kobayashi K."/>
            <person name="Saito M."/>
            <person name="Masuda T."/>
            <person name="Sasaki-Sekimoto Y."/>
            <person name="Mashiguchi K."/>
            <person name="Awai K."/>
            <person name="Shimojima M."/>
            <person name="Masuda S."/>
            <person name="Iwai M."/>
            <person name="Nobusawa T."/>
            <person name="Narise T."/>
            <person name="Kondo S."/>
            <person name="Saito H."/>
            <person name="Sato R."/>
            <person name="Murakawa M."/>
            <person name="Ihara Y."/>
            <person name="Oshima-Yamada Y."/>
            <person name="Ohtaka K."/>
            <person name="Satoh M."/>
            <person name="Sonobe K."/>
            <person name="Ishii M."/>
            <person name="Ohtani R."/>
            <person name="Kanamori-Sato M."/>
            <person name="Honoki R."/>
            <person name="Miyazaki D."/>
            <person name="Mochizuki H."/>
            <person name="Umetsu J."/>
            <person name="Higashi K."/>
            <person name="Shibata D."/>
            <person name="Kamiya Y."/>
            <person name="Sato N."/>
            <person name="Nakamura Y."/>
            <person name="Tabata S."/>
            <person name="Ida S."/>
            <person name="Kurokawa K."/>
            <person name="Ohta H."/>
        </authorList>
    </citation>
    <scope>NUCLEOTIDE SEQUENCE [LARGE SCALE GENOMIC DNA]</scope>
    <source>
        <strain evidence="10 11">NIES-2285</strain>
    </source>
</reference>
<dbReference type="PANTHER" id="PTHR10744:SF1">
    <property type="entry name" value="SMALL RIBOSOMAL SUBUNIT PROTEIN US17M"/>
    <property type="match status" value="1"/>
</dbReference>
<name>A0A1Y1IKB9_KLENI</name>
<dbReference type="NCBIfam" id="NF004123">
    <property type="entry name" value="PRK05610.1"/>
    <property type="match status" value="1"/>
</dbReference>
<evidence type="ECO:0000256" key="8">
    <source>
        <dbReference type="SAM" id="MobiDB-lite"/>
    </source>
</evidence>
<keyword evidence="11" id="KW-1185">Reference proteome</keyword>
<feature type="domain" description="S1 motif" evidence="9">
    <location>
        <begin position="251"/>
        <end position="280"/>
    </location>
</feature>
<dbReference type="InterPro" id="IPR003029">
    <property type="entry name" value="S1_domain"/>
</dbReference>
<dbReference type="InterPro" id="IPR012340">
    <property type="entry name" value="NA-bd_OB-fold"/>
</dbReference>
<dbReference type="Gene3D" id="2.40.50.140">
    <property type="entry name" value="Nucleic acid-binding proteins"/>
    <property type="match status" value="1"/>
</dbReference>
<dbReference type="GO" id="GO:0006412">
    <property type="term" value="P:translation"/>
    <property type="evidence" value="ECO:0007669"/>
    <property type="project" value="InterPro"/>
</dbReference>
<dbReference type="PRINTS" id="PR00973">
    <property type="entry name" value="RIBOSOMALS17"/>
</dbReference>
<comment type="function">
    <text evidence="1">One of the primary rRNA binding proteins, it binds specifically to the 5'-end of 16S ribosomal RNA.</text>
</comment>
<evidence type="ECO:0000256" key="6">
    <source>
        <dbReference type="ARBA" id="ARBA00023274"/>
    </source>
</evidence>
<dbReference type="Pfam" id="PF00366">
    <property type="entry name" value="Ribosomal_S17"/>
    <property type="match status" value="1"/>
</dbReference>
<dbReference type="SMART" id="SM00316">
    <property type="entry name" value="S1"/>
    <property type="match status" value="1"/>
</dbReference>
<evidence type="ECO:0000313" key="10">
    <source>
        <dbReference type="EMBL" id="GAQ89879.1"/>
    </source>
</evidence>
<dbReference type="AlphaFoldDB" id="A0A1Y1IKB9"/>
<feature type="region of interest" description="Disordered" evidence="8">
    <location>
        <begin position="224"/>
        <end position="244"/>
    </location>
</feature>
<dbReference type="NCBIfam" id="TIGR03635">
    <property type="entry name" value="uS17_bact"/>
    <property type="match status" value="1"/>
</dbReference>
<evidence type="ECO:0000313" key="11">
    <source>
        <dbReference type="Proteomes" id="UP000054558"/>
    </source>
</evidence>